<organism evidence="2 3">
    <name type="scientific">Pyrenophora tritici-repentis</name>
    <dbReference type="NCBI Taxonomy" id="45151"/>
    <lineage>
        <taxon>Eukaryota</taxon>
        <taxon>Fungi</taxon>
        <taxon>Dikarya</taxon>
        <taxon>Ascomycota</taxon>
        <taxon>Pezizomycotina</taxon>
        <taxon>Dothideomycetes</taxon>
        <taxon>Pleosporomycetidae</taxon>
        <taxon>Pleosporales</taxon>
        <taxon>Pleosporineae</taxon>
        <taxon>Pleosporaceae</taxon>
        <taxon>Pyrenophora</taxon>
    </lineage>
</organism>
<proteinExistence type="predicted"/>
<dbReference type="RefSeq" id="XP_065965993.1">
    <property type="nucleotide sequence ID" value="XM_066103791.1"/>
</dbReference>
<name>A0A2W1GL41_9PLEO</name>
<evidence type="ECO:0000313" key="2">
    <source>
        <dbReference type="EMBL" id="KAF7578569.1"/>
    </source>
</evidence>
<gene>
    <name evidence="2" type="ORF">PtrM4_028090</name>
</gene>
<sequence length="119" mass="12710">MKAITFSSIPSVLLILSGVSHVKAAPAPATKEGYAATGVNWDACCDTSSVWTSFVDAKDKSIKWGFMTCCAESYWNLNPVYGCNNPTFSVGRHLSPYLLTRSSGQASCAGGDGETRFIM</sequence>
<dbReference type="KEGG" id="ptrr:6338866"/>
<dbReference type="GeneID" id="6338866"/>
<dbReference type="EMBL" id="NQIK02000001">
    <property type="protein sequence ID" value="KAF7578569.1"/>
    <property type="molecule type" value="Genomic_DNA"/>
</dbReference>
<feature type="signal peptide" evidence="1">
    <location>
        <begin position="1"/>
        <end position="24"/>
    </location>
</feature>
<evidence type="ECO:0000313" key="3">
    <source>
        <dbReference type="Proteomes" id="UP000245464"/>
    </source>
</evidence>
<accession>A0A2W1GL41</accession>
<evidence type="ECO:0000256" key="1">
    <source>
        <dbReference type="SAM" id="SignalP"/>
    </source>
</evidence>
<protein>
    <submittedName>
        <fullName evidence="2">Uncharacterized protein</fullName>
    </submittedName>
</protein>
<keyword evidence="1" id="KW-0732">Signal</keyword>
<reference evidence="2 3" key="1">
    <citation type="journal article" date="2018" name="BMC Genomics">
        <title>Comparative genomics of the wheat fungal pathogen Pyrenophora tritici-repentis reveals chromosomal variations and genome plasticity.</title>
        <authorList>
            <person name="Moolhuijzen P."/>
            <person name="See P.T."/>
            <person name="Hane J.K."/>
            <person name="Shi G."/>
            <person name="Liu Z."/>
            <person name="Oliver R.P."/>
            <person name="Moffat C.S."/>
        </authorList>
    </citation>
    <scope>NUCLEOTIDE SEQUENCE [LARGE SCALE GENOMIC DNA]</scope>
    <source>
        <strain evidence="2">M4</strain>
    </source>
</reference>
<dbReference type="AlphaFoldDB" id="A0A2W1GL41"/>
<dbReference type="Proteomes" id="UP000245464">
    <property type="component" value="Chromosome 1"/>
</dbReference>
<comment type="caution">
    <text evidence="2">The sequence shown here is derived from an EMBL/GenBank/DDBJ whole genome shotgun (WGS) entry which is preliminary data.</text>
</comment>
<feature type="chain" id="PRO_5041068417" evidence="1">
    <location>
        <begin position="25"/>
        <end position="119"/>
    </location>
</feature>